<name>A0A0D7BL82_9AGAR</name>
<dbReference type="GO" id="GO:0015937">
    <property type="term" value="P:coenzyme A biosynthetic process"/>
    <property type="evidence" value="ECO:0007669"/>
    <property type="project" value="TreeGrafter"/>
</dbReference>
<dbReference type="EMBL" id="KN880457">
    <property type="protein sequence ID" value="KIY71202.1"/>
    <property type="molecule type" value="Genomic_DNA"/>
</dbReference>
<protein>
    <submittedName>
        <fullName evidence="2">Nucleotidylyl transferase</fullName>
    </submittedName>
</protein>
<proteinExistence type="predicted"/>
<dbReference type="Gene3D" id="3.40.50.620">
    <property type="entry name" value="HUPs"/>
    <property type="match status" value="1"/>
</dbReference>
<evidence type="ECO:0000259" key="1">
    <source>
        <dbReference type="Pfam" id="PF01467"/>
    </source>
</evidence>
<keyword evidence="3" id="KW-1185">Reference proteome</keyword>
<dbReference type="OrthoDB" id="330671at2759"/>
<dbReference type="STRING" id="1314674.A0A0D7BL82"/>
<dbReference type="AlphaFoldDB" id="A0A0D7BL82"/>
<dbReference type="PANTHER" id="PTHR10695">
    <property type="entry name" value="DEPHOSPHO-COA KINASE-RELATED"/>
    <property type="match status" value="1"/>
</dbReference>
<dbReference type="InterPro" id="IPR004821">
    <property type="entry name" value="Cyt_trans-like"/>
</dbReference>
<keyword evidence="2" id="KW-0808">Transferase</keyword>
<dbReference type="SUPFAM" id="SSF52374">
    <property type="entry name" value="Nucleotidylyl transferase"/>
    <property type="match status" value="1"/>
</dbReference>
<dbReference type="Proteomes" id="UP000054007">
    <property type="component" value="Unassembled WGS sequence"/>
</dbReference>
<dbReference type="GO" id="GO:0004140">
    <property type="term" value="F:dephospho-CoA kinase activity"/>
    <property type="evidence" value="ECO:0007669"/>
    <property type="project" value="TreeGrafter"/>
</dbReference>
<evidence type="ECO:0000313" key="2">
    <source>
        <dbReference type="EMBL" id="KIY71202.1"/>
    </source>
</evidence>
<reference evidence="2 3" key="1">
    <citation type="journal article" date="2015" name="Fungal Genet. Biol.">
        <title>Evolution of novel wood decay mechanisms in Agaricales revealed by the genome sequences of Fistulina hepatica and Cylindrobasidium torrendii.</title>
        <authorList>
            <person name="Floudas D."/>
            <person name="Held B.W."/>
            <person name="Riley R."/>
            <person name="Nagy L.G."/>
            <person name="Koehler G."/>
            <person name="Ransdell A.S."/>
            <person name="Younus H."/>
            <person name="Chow J."/>
            <person name="Chiniquy J."/>
            <person name="Lipzen A."/>
            <person name="Tritt A."/>
            <person name="Sun H."/>
            <person name="Haridas S."/>
            <person name="LaButti K."/>
            <person name="Ohm R.A."/>
            <person name="Kues U."/>
            <person name="Blanchette R.A."/>
            <person name="Grigoriev I.V."/>
            <person name="Minto R.E."/>
            <person name="Hibbett D.S."/>
        </authorList>
    </citation>
    <scope>NUCLEOTIDE SEQUENCE [LARGE SCALE GENOMIC DNA]</scope>
    <source>
        <strain evidence="2 3">FP15055 ss-10</strain>
    </source>
</reference>
<dbReference type="InterPro" id="IPR014729">
    <property type="entry name" value="Rossmann-like_a/b/a_fold"/>
</dbReference>
<sequence>MTHSDPFFTTQSSLLLAAVRNINEFQFLAPVITTAASQTTQRLVVVLFSDVYNARGTHWHEVQRLLTFVYLQASMIAQQQGKNLLDVDVLIRSLDDSTATTEIALAAESNSVETVFLAQGDTFTVTHAATLPSRIHSITIPLEYPQSISPSPISDKPATLYPVVALGGTFDHLHAGHKILLSMAAWVTKEKLIVGVTDTALLKNKAFKDELEDIETRQSRVRKFVERFVPGLEYDIGVISDVYGPTGSDPNIQALVVSHETISGSNAIDAYRKKKSLPALETLVIDVISWNEILAPGDEKALKDTKISSTAIREWISNNKHANREPGL</sequence>
<dbReference type="PANTHER" id="PTHR10695:SF46">
    <property type="entry name" value="BIFUNCTIONAL COENZYME A SYNTHASE-RELATED"/>
    <property type="match status" value="1"/>
</dbReference>
<feature type="domain" description="Cytidyltransferase-like" evidence="1">
    <location>
        <begin position="166"/>
        <end position="314"/>
    </location>
</feature>
<gene>
    <name evidence="2" type="ORF">CYLTODRAFT_419055</name>
</gene>
<organism evidence="2 3">
    <name type="scientific">Cylindrobasidium torrendii FP15055 ss-10</name>
    <dbReference type="NCBI Taxonomy" id="1314674"/>
    <lineage>
        <taxon>Eukaryota</taxon>
        <taxon>Fungi</taxon>
        <taxon>Dikarya</taxon>
        <taxon>Basidiomycota</taxon>
        <taxon>Agaricomycotina</taxon>
        <taxon>Agaricomycetes</taxon>
        <taxon>Agaricomycetidae</taxon>
        <taxon>Agaricales</taxon>
        <taxon>Marasmiineae</taxon>
        <taxon>Physalacriaceae</taxon>
        <taxon>Cylindrobasidium</taxon>
    </lineage>
</organism>
<dbReference type="Pfam" id="PF01467">
    <property type="entry name" value="CTP_transf_like"/>
    <property type="match status" value="1"/>
</dbReference>
<evidence type="ECO:0000313" key="3">
    <source>
        <dbReference type="Proteomes" id="UP000054007"/>
    </source>
</evidence>
<accession>A0A0D7BL82</accession>